<dbReference type="OrthoDB" id="372487at2759"/>
<protein>
    <submittedName>
        <fullName evidence="6">Uncharacterized protein</fullName>
    </submittedName>
</protein>
<dbReference type="Pfam" id="PF18332">
    <property type="entry name" value="XRN1_D1"/>
    <property type="match status" value="1"/>
</dbReference>
<dbReference type="GO" id="GO:0005634">
    <property type="term" value="C:nucleus"/>
    <property type="evidence" value="ECO:0007669"/>
    <property type="project" value="TreeGrafter"/>
</dbReference>
<dbReference type="InterPro" id="IPR047008">
    <property type="entry name" value="XRN1_SH3_sf"/>
</dbReference>
<evidence type="ECO:0000259" key="4">
    <source>
        <dbReference type="Pfam" id="PF18332"/>
    </source>
</evidence>
<feature type="domain" description="Exoribonuclease Xrn1 D2/D3" evidence="5">
    <location>
        <begin position="348"/>
        <end position="572"/>
    </location>
</feature>
<evidence type="ECO:0000259" key="5">
    <source>
        <dbReference type="Pfam" id="PF18334"/>
    </source>
</evidence>
<dbReference type="Gene3D" id="2.30.30.30">
    <property type="match status" value="1"/>
</dbReference>
<dbReference type="PANTHER" id="PTHR12341:SF7">
    <property type="entry name" value="5'-3' EXORIBONUCLEASE 1"/>
    <property type="match status" value="1"/>
</dbReference>
<feature type="domain" description="5'-3' exoribonuclease 1 SH3-like" evidence="3">
    <location>
        <begin position="592"/>
        <end position="658"/>
    </location>
</feature>
<evidence type="ECO:0000259" key="2">
    <source>
        <dbReference type="Pfam" id="PF17846"/>
    </source>
</evidence>
<feature type="domain" description="Xrn1 helical" evidence="2">
    <location>
        <begin position="29"/>
        <end position="108"/>
    </location>
</feature>
<dbReference type="GO" id="GO:0004534">
    <property type="term" value="F:5'-3' RNA exonuclease activity"/>
    <property type="evidence" value="ECO:0007669"/>
    <property type="project" value="TreeGrafter"/>
</dbReference>
<organism evidence="6 7">
    <name type="scientific">Sistotremastrum niveocremeum HHB9708</name>
    <dbReference type="NCBI Taxonomy" id="1314777"/>
    <lineage>
        <taxon>Eukaryota</taxon>
        <taxon>Fungi</taxon>
        <taxon>Dikarya</taxon>
        <taxon>Basidiomycota</taxon>
        <taxon>Agaricomycotina</taxon>
        <taxon>Agaricomycetes</taxon>
        <taxon>Sistotremastrales</taxon>
        <taxon>Sistotremastraceae</taxon>
        <taxon>Sertulicium</taxon>
        <taxon>Sertulicium niveocremeum</taxon>
    </lineage>
</organism>
<sequence length="860" mass="94608">MELHHGVGFMIIIIRLVYLISVMSIKWSSTSKDLIPQAYQDLMYDSNSPLLDFYPVNFEQDMNGKKADWEAIVKIPFIDQARLLRAMAGREHRLTPEEKKRNSVGTSTTFHYDPKADSTYPSSLTGFFPDIHRCTCIMEPFNLPTLDGLHLIAGLCEGAFLGADSLAGFPSLKTLPYTAQLGYHHVNVFQSDSRNKSMVLHINNVHEGRKTSDIANELISKRTFLDWPFLQEGKVVAVSDHLFKHELIKIAGVGETVVATPHGSDALREWQRKSQGIEERYSKKTGVITGPIEVLLHIRPLKGLKRTEDGALIKDYEGKDKEREQAVQMSVSGVSSEDPRYLEKDAPPLHEDFPKGSKVFFLGDHAYGVAAQVSDTTDTSLSVVLAFFPSERAETQKLTDVVLQRKDNRYHPAYQVAQMLGLTGLGVSKITSSFMVLTADGSKVNVGLSIKFEAKSMKVLDYSRRGERGWEFSDKAVQLLKDYKAKFPQIFKVLDQRGDAMTRAADVFRDSNPDASVKAVKAWLNTQGVRDFEPVSLFSDHLPKEIVTQLEQLEDSFRASKTPANIKKAIVKGIPRQAVLKPAHAVYRLQNQRFELGDRVIMVQDTGGVPLTAKGVVIGLNSNSMEVVWDNAFLSGSTLSGRCSDYRGSTVTFNSCLNLTNPQFIASMNPQRQQQPPAEPFKPRFGPHPVVTPRGGRPPQGGFRPAPSVNGVPVHILANPNRAPPPARNANGSYGGVVSGNKPEPEPVDPSTSRTNALRDSLNEGFPNRGRGTNGRGRPPQNPNTRGGFVPNAHRREGSNTDRPPQVPVNNGRGRGNFMPNGDRGGRGFAPRGFRGRGRGRGAGAPPAIYSGTATISADT</sequence>
<feature type="domain" description="5'-3' exoribonuclease 1 D1" evidence="4">
    <location>
        <begin position="154"/>
        <end position="344"/>
    </location>
</feature>
<dbReference type="Pfam" id="PF17846">
    <property type="entry name" value="XRN_M"/>
    <property type="match status" value="1"/>
</dbReference>
<dbReference type="EMBL" id="KV419410">
    <property type="protein sequence ID" value="KZS92557.1"/>
    <property type="molecule type" value="Genomic_DNA"/>
</dbReference>
<dbReference type="Gene3D" id="2.170.260.40">
    <property type="match status" value="1"/>
</dbReference>
<evidence type="ECO:0000313" key="6">
    <source>
        <dbReference type="EMBL" id="KZS92557.1"/>
    </source>
</evidence>
<dbReference type="InterPro" id="IPR041385">
    <property type="entry name" value="SH3_12"/>
</dbReference>
<dbReference type="Proteomes" id="UP000076722">
    <property type="component" value="Unassembled WGS sequence"/>
</dbReference>
<evidence type="ECO:0000313" key="7">
    <source>
        <dbReference type="Proteomes" id="UP000076722"/>
    </source>
</evidence>
<keyword evidence="7" id="KW-1185">Reference proteome</keyword>
<dbReference type="InterPro" id="IPR041412">
    <property type="entry name" value="Xrn1_helical"/>
</dbReference>
<accession>A0A164TQF4</accession>
<gene>
    <name evidence="6" type="ORF">SISNIDRAFT_118505</name>
</gene>
<dbReference type="InterPro" id="IPR027073">
    <property type="entry name" value="5_3_exoribonuclease"/>
</dbReference>
<dbReference type="GO" id="GO:0016075">
    <property type="term" value="P:rRNA catabolic process"/>
    <property type="evidence" value="ECO:0007669"/>
    <property type="project" value="TreeGrafter"/>
</dbReference>
<feature type="compositionally biased region" description="Low complexity" evidence="1">
    <location>
        <begin position="687"/>
        <end position="707"/>
    </location>
</feature>
<dbReference type="GO" id="GO:0000956">
    <property type="term" value="P:nuclear-transcribed mRNA catabolic process"/>
    <property type="evidence" value="ECO:0007669"/>
    <property type="project" value="TreeGrafter"/>
</dbReference>
<dbReference type="AlphaFoldDB" id="A0A164TQF4"/>
<dbReference type="PANTHER" id="PTHR12341">
    <property type="entry name" value="5'-&gt;3' EXORIBONUCLEASE"/>
    <property type="match status" value="1"/>
</dbReference>
<dbReference type="Pfam" id="PF18129">
    <property type="entry name" value="SH3_12"/>
    <property type="match status" value="1"/>
</dbReference>
<evidence type="ECO:0000256" key="1">
    <source>
        <dbReference type="SAM" id="MobiDB-lite"/>
    </source>
</evidence>
<dbReference type="Gene3D" id="1.25.40.1050">
    <property type="match status" value="1"/>
</dbReference>
<feature type="region of interest" description="Disordered" evidence="1">
    <location>
        <begin position="669"/>
        <end position="860"/>
    </location>
</feature>
<dbReference type="InterPro" id="IPR041106">
    <property type="entry name" value="XRN1_D2_D3"/>
</dbReference>
<dbReference type="GO" id="GO:0003723">
    <property type="term" value="F:RNA binding"/>
    <property type="evidence" value="ECO:0007669"/>
    <property type="project" value="TreeGrafter"/>
</dbReference>
<dbReference type="STRING" id="1314777.A0A164TQF4"/>
<dbReference type="Pfam" id="PF18334">
    <property type="entry name" value="XRN1_D2_D3"/>
    <property type="match status" value="1"/>
</dbReference>
<name>A0A164TQF4_9AGAM</name>
<dbReference type="InterPro" id="IPR014722">
    <property type="entry name" value="Rib_uL2_dom2"/>
</dbReference>
<dbReference type="InterPro" id="IPR047007">
    <property type="entry name" value="XRN1_D1_sf"/>
</dbReference>
<dbReference type="InterPro" id="IPR040992">
    <property type="entry name" value="XRN1_D1"/>
</dbReference>
<dbReference type="Gene3D" id="2.30.30.750">
    <property type="match status" value="1"/>
</dbReference>
<proteinExistence type="predicted"/>
<feature type="compositionally biased region" description="Low complexity" evidence="1">
    <location>
        <begin position="767"/>
        <end position="788"/>
    </location>
</feature>
<reference evidence="6 7" key="1">
    <citation type="journal article" date="2016" name="Mol. Biol. Evol.">
        <title>Comparative Genomics of Early-Diverging Mushroom-Forming Fungi Provides Insights into the Origins of Lignocellulose Decay Capabilities.</title>
        <authorList>
            <person name="Nagy L.G."/>
            <person name="Riley R."/>
            <person name="Tritt A."/>
            <person name="Adam C."/>
            <person name="Daum C."/>
            <person name="Floudas D."/>
            <person name="Sun H."/>
            <person name="Yadav J.S."/>
            <person name="Pangilinan J."/>
            <person name="Larsson K.H."/>
            <person name="Matsuura K."/>
            <person name="Barry K."/>
            <person name="Labutti K."/>
            <person name="Kuo R."/>
            <person name="Ohm R.A."/>
            <person name="Bhattacharya S.S."/>
            <person name="Shirouzu T."/>
            <person name="Yoshinaga Y."/>
            <person name="Martin F.M."/>
            <person name="Grigoriev I.V."/>
            <person name="Hibbett D.S."/>
        </authorList>
    </citation>
    <scope>NUCLEOTIDE SEQUENCE [LARGE SCALE GENOMIC DNA]</scope>
    <source>
        <strain evidence="6 7">HHB9708</strain>
    </source>
</reference>
<evidence type="ECO:0000259" key="3">
    <source>
        <dbReference type="Pfam" id="PF18129"/>
    </source>
</evidence>